<dbReference type="InterPro" id="IPR036537">
    <property type="entry name" value="Adaptor_Cbl_N_dom_sf"/>
</dbReference>
<evidence type="ECO:0000259" key="7">
    <source>
        <dbReference type="PROSITE" id="PS50011"/>
    </source>
</evidence>
<dbReference type="GO" id="GO:0004674">
    <property type="term" value="F:protein serine/threonine kinase activity"/>
    <property type="evidence" value="ECO:0007669"/>
    <property type="project" value="UniProtKB-KW"/>
</dbReference>
<evidence type="ECO:0000256" key="6">
    <source>
        <dbReference type="PROSITE-ProRule" id="PRU10141"/>
    </source>
</evidence>
<feature type="binding site" evidence="6">
    <location>
        <position position="283"/>
    </location>
    <ligand>
        <name>ATP</name>
        <dbReference type="ChEBI" id="CHEBI:30616"/>
    </ligand>
</feature>
<evidence type="ECO:0000256" key="2">
    <source>
        <dbReference type="ARBA" id="ARBA00022679"/>
    </source>
</evidence>
<dbReference type="Pfam" id="PF07714">
    <property type="entry name" value="PK_Tyr_Ser-Thr"/>
    <property type="match status" value="1"/>
</dbReference>
<dbReference type="Proteomes" id="UP000324897">
    <property type="component" value="Chromosome 2"/>
</dbReference>
<dbReference type="PANTHER" id="PTHR27006:SF586">
    <property type="entry name" value="CYSTEINE-RICH RECEPTOR-LIKE PROTEIN KINASE 10"/>
    <property type="match status" value="1"/>
</dbReference>
<dbReference type="AlphaFoldDB" id="A0A5J9UKA5"/>
<accession>A0A5J9UKA5</accession>
<organism evidence="8 9">
    <name type="scientific">Eragrostis curvula</name>
    <name type="common">weeping love grass</name>
    <dbReference type="NCBI Taxonomy" id="38414"/>
    <lineage>
        <taxon>Eukaryota</taxon>
        <taxon>Viridiplantae</taxon>
        <taxon>Streptophyta</taxon>
        <taxon>Embryophyta</taxon>
        <taxon>Tracheophyta</taxon>
        <taxon>Spermatophyta</taxon>
        <taxon>Magnoliopsida</taxon>
        <taxon>Liliopsida</taxon>
        <taxon>Poales</taxon>
        <taxon>Poaceae</taxon>
        <taxon>PACMAD clade</taxon>
        <taxon>Chloridoideae</taxon>
        <taxon>Eragrostideae</taxon>
        <taxon>Eragrostidinae</taxon>
        <taxon>Eragrostis</taxon>
    </lineage>
</organism>
<keyword evidence="4" id="KW-0418">Kinase</keyword>
<dbReference type="FunFam" id="3.30.200.20:FF:000039">
    <property type="entry name" value="receptor-like protein kinase FERONIA"/>
    <property type="match status" value="1"/>
</dbReference>
<dbReference type="InterPro" id="IPR000719">
    <property type="entry name" value="Prot_kinase_dom"/>
</dbReference>
<dbReference type="Gene3D" id="1.20.930.20">
    <property type="entry name" value="Adaptor protein Cbl, N-terminal domain"/>
    <property type="match status" value="1"/>
</dbReference>
<evidence type="ECO:0000313" key="9">
    <source>
        <dbReference type="Proteomes" id="UP000324897"/>
    </source>
</evidence>
<dbReference type="CDD" id="cd21037">
    <property type="entry name" value="MLKL_NTD"/>
    <property type="match status" value="1"/>
</dbReference>
<evidence type="ECO:0000313" key="8">
    <source>
        <dbReference type="EMBL" id="TVU23620.1"/>
    </source>
</evidence>
<dbReference type="Gene3D" id="1.10.510.10">
    <property type="entry name" value="Transferase(Phosphotransferase) domain 1"/>
    <property type="match status" value="1"/>
</dbReference>
<dbReference type="Gene3D" id="3.30.200.20">
    <property type="entry name" value="Phosphorylase Kinase, domain 1"/>
    <property type="match status" value="1"/>
</dbReference>
<gene>
    <name evidence="8" type="ORF">EJB05_25996</name>
</gene>
<comment type="caution">
    <text evidence="8">The sequence shown here is derived from an EMBL/GenBank/DDBJ whole genome shotgun (WGS) entry which is preliminary data.</text>
</comment>
<dbReference type="GO" id="GO:0007166">
    <property type="term" value="P:cell surface receptor signaling pathway"/>
    <property type="evidence" value="ECO:0007669"/>
    <property type="project" value="InterPro"/>
</dbReference>
<dbReference type="InterPro" id="IPR001245">
    <property type="entry name" value="Ser-Thr/Tyr_kinase_cat_dom"/>
</dbReference>
<keyword evidence="2" id="KW-0808">Transferase</keyword>
<evidence type="ECO:0000256" key="4">
    <source>
        <dbReference type="ARBA" id="ARBA00022777"/>
    </source>
</evidence>
<dbReference type="Gramene" id="TVU23620">
    <property type="protein sequence ID" value="TVU23620"/>
    <property type="gene ID" value="EJB05_25996"/>
</dbReference>
<keyword evidence="9" id="KW-1185">Reference proteome</keyword>
<dbReference type="GO" id="GO:0005524">
    <property type="term" value="F:ATP binding"/>
    <property type="evidence" value="ECO:0007669"/>
    <property type="project" value="UniProtKB-UniRule"/>
</dbReference>
<dbReference type="InterPro" id="IPR045766">
    <property type="entry name" value="MCAfunc"/>
</dbReference>
<evidence type="ECO:0000256" key="5">
    <source>
        <dbReference type="ARBA" id="ARBA00022840"/>
    </source>
</evidence>
<keyword evidence="3 6" id="KW-0547">Nucleotide-binding</keyword>
<sequence>MALWSCLEPTATVAQVAGVDAGGLVSMILTAVQTVRRNKEDCRQLARRAMKIADLLQKLQSQDMMQDKEVWRPLDGLDDTLREAYVLVASCQESSITYRFFMGWKQADQFREVQRKIDGYVELYPFVMHLDLTQRLNRLCNATNDPLSQGQVAEEIVGSSGSCSNLVARTEGSTILENTALPANEPSAVDEHQQADDDEATVILSARKGRSIWLCWWPREKKRKPTYDPWLLHHDSQGYSAFHLSELSSATNNFAVENVIGRGGFGTVYKGQMRDGLKVAVKKCSCLLSDSNQGQLLQEYRNEVQFLMKLHHRNIVKLLGYCIEQEAMILVYEYIPNKSLDRFIFGKTERPLNWSERFRIIKGVAQARMIVSNVHEEYNSGESSIRGTFGYVAPEIIGQGIYSTKNDVYSFGVLLIEIIAGKRRVLLPDEGHSCGKYVHEYVSSGIVANRKSNGDNRSMSTQQSSHG</sequence>
<evidence type="ECO:0000256" key="1">
    <source>
        <dbReference type="ARBA" id="ARBA00022527"/>
    </source>
</evidence>
<evidence type="ECO:0000256" key="3">
    <source>
        <dbReference type="ARBA" id="ARBA00022741"/>
    </source>
</evidence>
<dbReference type="SUPFAM" id="SSF56112">
    <property type="entry name" value="Protein kinase-like (PK-like)"/>
    <property type="match status" value="1"/>
</dbReference>
<dbReference type="OrthoDB" id="665077at2759"/>
<dbReference type="PROSITE" id="PS00107">
    <property type="entry name" value="PROTEIN_KINASE_ATP"/>
    <property type="match status" value="1"/>
</dbReference>
<dbReference type="EMBL" id="RWGY01000013">
    <property type="protein sequence ID" value="TVU23620.1"/>
    <property type="molecule type" value="Genomic_DNA"/>
</dbReference>
<protein>
    <recommendedName>
        <fullName evidence="7">Protein kinase domain-containing protein</fullName>
    </recommendedName>
</protein>
<proteinExistence type="predicted"/>
<dbReference type="InterPro" id="IPR011009">
    <property type="entry name" value="Kinase-like_dom_sf"/>
</dbReference>
<dbReference type="PANTHER" id="PTHR27006">
    <property type="entry name" value="PROMASTIGOTE SURFACE ANTIGEN PROTEIN PSA"/>
    <property type="match status" value="1"/>
</dbReference>
<keyword evidence="1" id="KW-0723">Serine/threonine-protein kinase</keyword>
<dbReference type="Pfam" id="PF19584">
    <property type="entry name" value="MCAfunc"/>
    <property type="match status" value="1"/>
</dbReference>
<dbReference type="InterPro" id="IPR059179">
    <property type="entry name" value="MLKL-like_MCAfunc"/>
</dbReference>
<dbReference type="PROSITE" id="PS50011">
    <property type="entry name" value="PROTEIN_KINASE_DOM"/>
    <property type="match status" value="1"/>
</dbReference>
<dbReference type="InterPro" id="IPR017441">
    <property type="entry name" value="Protein_kinase_ATP_BS"/>
</dbReference>
<dbReference type="Pfam" id="PF00069">
    <property type="entry name" value="Pkinase"/>
    <property type="match status" value="1"/>
</dbReference>
<name>A0A5J9UKA5_9POAL</name>
<reference evidence="8 9" key="1">
    <citation type="journal article" date="2019" name="Sci. Rep.">
        <title>A high-quality genome of Eragrostis curvula grass provides insights into Poaceae evolution and supports new strategies to enhance forage quality.</title>
        <authorList>
            <person name="Carballo J."/>
            <person name="Santos B.A.C.M."/>
            <person name="Zappacosta D."/>
            <person name="Garbus I."/>
            <person name="Selva J.P."/>
            <person name="Gallo C.A."/>
            <person name="Diaz A."/>
            <person name="Albertini E."/>
            <person name="Caccamo M."/>
            <person name="Echenique V."/>
        </authorList>
    </citation>
    <scope>NUCLEOTIDE SEQUENCE [LARGE SCALE GENOMIC DNA]</scope>
    <source>
        <strain evidence="9">cv. Victoria</strain>
        <tissue evidence="8">Leaf</tissue>
    </source>
</reference>
<keyword evidence="5 6" id="KW-0067">ATP-binding</keyword>
<feature type="domain" description="Protein kinase" evidence="7">
    <location>
        <begin position="254"/>
        <end position="467"/>
    </location>
</feature>